<accession>A0A1M5ZF87</accession>
<dbReference type="EMBL" id="FQXU01000008">
    <property type="protein sequence ID" value="SHI22821.1"/>
    <property type="molecule type" value="Genomic_DNA"/>
</dbReference>
<evidence type="ECO:0000313" key="2">
    <source>
        <dbReference type="Proteomes" id="UP000184241"/>
    </source>
</evidence>
<evidence type="ECO:0000313" key="1">
    <source>
        <dbReference type="EMBL" id="SHI22821.1"/>
    </source>
</evidence>
<reference evidence="1 2" key="1">
    <citation type="submission" date="2016-11" db="EMBL/GenBank/DDBJ databases">
        <authorList>
            <person name="Jaros S."/>
            <person name="Januszkiewicz K."/>
            <person name="Wedrychowicz H."/>
        </authorList>
    </citation>
    <scope>NUCLEOTIDE SEQUENCE [LARGE SCALE GENOMIC DNA]</scope>
    <source>
        <strain evidence="1 2">DSM 6191</strain>
    </source>
</reference>
<dbReference type="AlphaFoldDB" id="A0A1M5ZF87"/>
<organism evidence="1 2">
    <name type="scientific">Clostridium intestinale DSM 6191</name>
    <dbReference type="NCBI Taxonomy" id="1121320"/>
    <lineage>
        <taxon>Bacteria</taxon>
        <taxon>Bacillati</taxon>
        <taxon>Bacillota</taxon>
        <taxon>Clostridia</taxon>
        <taxon>Eubacteriales</taxon>
        <taxon>Clostridiaceae</taxon>
        <taxon>Clostridium</taxon>
    </lineage>
</organism>
<evidence type="ECO:0008006" key="3">
    <source>
        <dbReference type="Google" id="ProtNLM"/>
    </source>
</evidence>
<gene>
    <name evidence="1" type="ORF">SAMN02745941_02913</name>
</gene>
<proteinExistence type="predicted"/>
<protein>
    <recommendedName>
        <fullName evidence="3">DUF3006 family protein</fullName>
    </recommendedName>
</protein>
<sequence>MKGKIIDMSSNDAVILLEDGTSVNVSISHLPYGSRVGSEVNLNPSNIYGIEESTVSQNKISNDKLVDFF</sequence>
<dbReference type="RefSeq" id="WP_073020503.1">
    <property type="nucleotide sequence ID" value="NZ_FQXU01000008.1"/>
</dbReference>
<dbReference type="Proteomes" id="UP000184241">
    <property type="component" value="Unassembled WGS sequence"/>
</dbReference>
<name>A0A1M5ZF87_9CLOT</name>